<proteinExistence type="predicted"/>
<dbReference type="InterPro" id="IPR007877">
    <property type="entry name" value="DUF707"/>
</dbReference>
<evidence type="ECO:0000259" key="5">
    <source>
        <dbReference type="PROSITE" id="PS50104"/>
    </source>
</evidence>
<dbReference type="PANTHER" id="PTHR11017">
    <property type="entry name" value="LEUCINE-RICH REPEAT-CONTAINING PROTEIN"/>
    <property type="match status" value="1"/>
</dbReference>
<dbReference type="AlphaFoldDB" id="A0A8B8JZV5"/>
<sequence length="1076" mass="123075">MAYSFAGASQIRYARQCWPSGNEALPKGIVARTSNLEMRLWDSGIYNRISKRPLNFLAIAKGGRKNKFVNKIVAKAEAGKPMSDNAPQIKYDVFVSFRGEDIRSGFLGHLSEAFSQKQIYAFIDEKLKKGDSVWPSLEKAIEGSFISLIIFSKNYASSSWCLKELVKILECRDKYKRIVIPVFYNVEPTVVRHQNKFYAIAFVFHQIKYGLSMVKLWKKALEDSSNLSGIKSTDFRNDAEMLDEIVKQVLMRFSKHPINMKGLIGIGKPISDIESLLCQESKDVRVIGIWGMGGIGKTTIAEEVFNKLYSKYEGCCFLANVREELRRNGIISLKEQVFSTLLGEVVKINTPNGLSDYIKRRIGRQKVLIILDDVNDSDQIEILLGTRDWFGGGSRIIITTRDKRVLIANRVDDIYKVDVLSSSDALKLFNLKAFDQNQIKVEYHELSKRVVNYAKGIPLVLEVLGRLLCGKDKVAWESQLEILEKMPIKKVYDIMRLSYDDLDRKEQKVFLDVAYQESDNSVAVVLERLEDRALVSISKHNVVSMHDIIQEMAWEIVRQESSESGRHSRLGDPDEIYEVLKNDKGMEDIRSIKSHLPAVKKLMLCPNIFAKMRKLLFLDFRYTDGLESVGLFPQGLHSLPMELRYLRWECYPFKSLPEQFSTEKLVVLDMSYSQVEKLWSGEKNLMKLKEIILQLCHLKELPDLSNAANLKVLDARGCYQLTSVNPSILSLNMLEKLDLWYCISLTRLSCDSHSSSLRYLNLKECKNLREFSVTSENMIELDLSCTQVNALPTTFGCQRKLEHLNLALSYIESLPSSIKDLTRLQYLNISYCEKLQILPELPPSLETLLVNDCTSLKTVLFPSTVAKQFSENRKKVEFWNCLDLDEHSLMAIGLNAQINMMKFAYQHLSASKQDYNENFGDQAMYLYPGSNIPEWMMYKTTGDYIIIDHSSAPSCPISGFIFCFILGRDGRKFWCHKLQFNIIISDDEGNRDVIKINSSMTFFQIVADHVCLIYDQRCSCSLNSITKNLPKFKIKATAWFTSIFEGFGSPNRVVLKGFGVSHVNTSDYHKTVQQMD</sequence>
<dbReference type="GO" id="GO:0006952">
    <property type="term" value="P:defense response"/>
    <property type="evidence" value="ECO:0007669"/>
    <property type="project" value="UniProtKB-KW"/>
</dbReference>
<keyword evidence="4" id="KW-0520">NAD</keyword>
<evidence type="ECO:0000256" key="1">
    <source>
        <dbReference type="ARBA" id="ARBA00022614"/>
    </source>
</evidence>
<dbReference type="InterPro" id="IPR035897">
    <property type="entry name" value="Toll_tir_struct_dom_sf"/>
</dbReference>
<evidence type="ECO:0000313" key="7">
    <source>
        <dbReference type="RefSeq" id="XP_027336238.1"/>
    </source>
</evidence>
<dbReference type="InterPro" id="IPR011713">
    <property type="entry name" value="Leu-rich_rpt_3"/>
</dbReference>
<dbReference type="Proteomes" id="UP000694853">
    <property type="component" value="Unplaced"/>
</dbReference>
<reference evidence="7" key="2">
    <citation type="submission" date="2025-08" db="UniProtKB">
        <authorList>
            <consortium name="RefSeq"/>
        </authorList>
    </citation>
    <scope>IDENTIFICATION</scope>
    <source>
        <tissue evidence="7">Young leaves</tissue>
    </source>
</reference>
<keyword evidence="3" id="KW-0611">Plant defense</keyword>
<dbReference type="InterPro" id="IPR027417">
    <property type="entry name" value="P-loop_NTPase"/>
</dbReference>
<dbReference type="PANTHER" id="PTHR11017:SF263">
    <property type="entry name" value="ADP-RIBOSYL CYCLASE_CYCLIC ADP-RIBOSE HYDROLASE"/>
    <property type="match status" value="1"/>
</dbReference>
<reference evidence="6" key="1">
    <citation type="journal article" date="2019" name="Toxins">
        <title>Detection of Abrin-Like and Prepropulchellin-Like Toxin Genes and Transcripts Using Whole Genome Sequencing and Full-Length Transcript Sequencing of Abrus precatorius.</title>
        <authorList>
            <person name="Hovde B.T."/>
            <person name="Daligault H.E."/>
            <person name="Hanschen E.R."/>
            <person name="Kunde Y.A."/>
            <person name="Johnson M.B."/>
            <person name="Starkenburg S.R."/>
            <person name="Johnson S.L."/>
        </authorList>
    </citation>
    <scope>NUCLEOTIDE SEQUENCE [LARGE SCALE GENOMIC DNA]</scope>
</reference>
<dbReference type="Pfam" id="PF07725">
    <property type="entry name" value="LRR_3"/>
    <property type="match status" value="1"/>
</dbReference>
<dbReference type="GO" id="GO:0043531">
    <property type="term" value="F:ADP binding"/>
    <property type="evidence" value="ECO:0007669"/>
    <property type="project" value="InterPro"/>
</dbReference>
<dbReference type="RefSeq" id="XP_027336238.1">
    <property type="nucleotide sequence ID" value="XM_027480437.1"/>
</dbReference>
<name>A0A8B8JZV5_ABRPR</name>
<dbReference type="Pfam" id="PF23282">
    <property type="entry name" value="WHD_ROQ1"/>
    <property type="match status" value="1"/>
</dbReference>
<dbReference type="SUPFAM" id="SSF52540">
    <property type="entry name" value="P-loop containing nucleoside triphosphate hydrolases"/>
    <property type="match status" value="1"/>
</dbReference>
<dbReference type="Pfam" id="PF05212">
    <property type="entry name" value="DUF707"/>
    <property type="match status" value="1"/>
</dbReference>
<dbReference type="InterPro" id="IPR032675">
    <property type="entry name" value="LRR_dom_sf"/>
</dbReference>
<dbReference type="GeneID" id="113850081"/>
<dbReference type="Gene3D" id="3.40.50.10140">
    <property type="entry name" value="Toll/interleukin-1 receptor homology (TIR) domain"/>
    <property type="match status" value="1"/>
</dbReference>
<dbReference type="Gene3D" id="3.80.10.10">
    <property type="entry name" value="Ribonuclease Inhibitor"/>
    <property type="match status" value="2"/>
</dbReference>
<dbReference type="InterPro" id="IPR002182">
    <property type="entry name" value="NB-ARC"/>
</dbReference>
<dbReference type="PRINTS" id="PR00364">
    <property type="entry name" value="DISEASERSIST"/>
</dbReference>
<dbReference type="Pfam" id="PF00931">
    <property type="entry name" value="NB-ARC"/>
    <property type="match status" value="1"/>
</dbReference>
<organism evidence="6 7">
    <name type="scientific">Abrus precatorius</name>
    <name type="common">Indian licorice</name>
    <name type="synonym">Glycine abrus</name>
    <dbReference type="NCBI Taxonomy" id="3816"/>
    <lineage>
        <taxon>Eukaryota</taxon>
        <taxon>Viridiplantae</taxon>
        <taxon>Streptophyta</taxon>
        <taxon>Embryophyta</taxon>
        <taxon>Tracheophyta</taxon>
        <taxon>Spermatophyta</taxon>
        <taxon>Magnoliopsida</taxon>
        <taxon>eudicotyledons</taxon>
        <taxon>Gunneridae</taxon>
        <taxon>Pentapetalae</taxon>
        <taxon>rosids</taxon>
        <taxon>fabids</taxon>
        <taxon>Fabales</taxon>
        <taxon>Fabaceae</taxon>
        <taxon>Papilionoideae</taxon>
        <taxon>50 kb inversion clade</taxon>
        <taxon>NPAAA clade</taxon>
        <taxon>indigoferoid/millettioid clade</taxon>
        <taxon>Abreae</taxon>
        <taxon>Abrus</taxon>
    </lineage>
</organism>
<evidence type="ECO:0000256" key="4">
    <source>
        <dbReference type="ARBA" id="ARBA00023027"/>
    </source>
</evidence>
<feature type="domain" description="TIR" evidence="5">
    <location>
        <begin position="89"/>
        <end position="253"/>
    </location>
</feature>
<dbReference type="SUPFAM" id="SSF46785">
    <property type="entry name" value="Winged helix' DNA-binding domain"/>
    <property type="match status" value="1"/>
</dbReference>
<dbReference type="FunFam" id="3.40.50.10140:FF:000007">
    <property type="entry name" value="Disease resistance protein (TIR-NBS-LRR class)"/>
    <property type="match status" value="1"/>
</dbReference>
<accession>A0A8B8JZV5</accession>
<dbReference type="InterPro" id="IPR042197">
    <property type="entry name" value="Apaf_helical"/>
</dbReference>
<dbReference type="OrthoDB" id="1416489at2759"/>
<dbReference type="SUPFAM" id="SSF52200">
    <property type="entry name" value="Toll/Interleukin receptor TIR domain"/>
    <property type="match status" value="1"/>
</dbReference>
<dbReference type="PROSITE" id="PS50104">
    <property type="entry name" value="TIR"/>
    <property type="match status" value="1"/>
</dbReference>
<keyword evidence="2" id="KW-0677">Repeat</keyword>
<dbReference type="Gene3D" id="1.10.8.430">
    <property type="entry name" value="Helical domain of apoptotic protease-activating factors"/>
    <property type="match status" value="1"/>
</dbReference>
<dbReference type="Pfam" id="PF01582">
    <property type="entry name" value="TIR"/>
    <property type="match status" value="1"/>
</dbReference>
<dbReference type="InterPro" id="IPR000157">
    <property type="entry name" value="TIR_dom"/>
</dbReference>
<protein>
    <submittedName>
        <fullName evidence="7">Disease resistance-like protein DSC1</fullName>
    </submittedName>
</protein>
<dbReference type="InterPro" id="IPR036390">
    <property type="entry name" value="WH_DNA-bd_sf"/>
</dbReference>
<dbReference type="InterPro" id="IPR044974">
    <property type="entry name" value="Disease_R_plants"/>
</dbReference>
<evidence type="ECO:0000256" key="3">
    <source>
        <dbReference type="ARBA" id="ARBA00022821"/>
    </source>
</evidence>
<dbReference type="GO" id="GO:0007165">
    <property type="term" value="P:signal transduction"/>
    <property type="evidence" value="ECO:0007669"/>
    <property type="project" value="InterPro"/>
</dbReference>
<keyword evidence="1" id="KW-0433">Leucine-rich repeat</keyword>
<dbReference type="Gene3D" id="3.40.50.300">
    <property type="entry name" value="P-loop containing nucleotide triphosphate hydrolases"/>
    <property type="match status" value="1"/>
</dbReference>
<dbReference type="SUPFAM" id="SSF52058">
    <property type="entry name" value="L domain-like"/>
    <property type="match status" value="1"/>
</dbReference>
<gene>
    <name evidence="7" type="primary">LOC113850081</name>
</gene>
<evidence type="ECO:0000256" key="2">
    <source>
        <dbReference type="ARBA" id="ARBA00022737"/>
    </source>
</evidence>
<evidence type="ECO:0000313" key="6">
    <source>
        <dbReference type="Proteomes" id="UP000694853"/>
    </source>
</evidence>
<keyword evidence="6" id="KW-1185">Reference proteome</keyword>
<dbReference type="KEGG" id="aprc:113850081"/>
<dbReference type="InterPro" id="IPR058192">
    <property type="entry name" value="WHD_ROQ1-like"/>
</dbReference>
<dbReference type="SMART" id="SM00255">
    <property type="entry name" value="TIR"/>
    <property type="match status" value="1"/>
</dbReference>